<reference evidence="2 3" key="1">
    <citation type="submission" date="2017-05" db="EMBL/GenBank/DDBJ databases">
        <authorList>
            <person name="Varghese N."/>
            <person name="Submissions S."/>
        </authorList>
    </citation>
    <scope>NUCLEOTIDE SEQUENCE [LARGE SCALE GENOMIC DNA]</scope>
    <source>
        <strain evidence="2 3">DSM 19036</strain>
    </source>
</reference>
<dbReference type="InterPro" id="IPR014562">
    <property type="entry name" value="UCP030959_TPR_rpt-cont"/>
</dbReference>
<dbReference type="InterPro" id="IPR011990">
    <property type="entry name" value="TPR-like_helical_dom_sf"/>
</dbReference>
<dbReference type="PIRSF" id="PIRSF030959">
    <property type="entry name" value="UCP030959"/>
    <property type="match status" value="1"/>
</dbReference>
<accession>A0A521F7I2</accession>
<dbReference type="Gene3D" id="1.25.40.10">
    <property type="entry name" value="Tetratricopeptide repeat domain"/>
    <property type="match status" value="1"/>
</dbReference>
<feature type="transmembrane region" description="Helical" evidence="1">
    <location>
        <begin position="12"/>
        <end position="27"/>
    </location>
</feature>
<dbReference type="OrthoDB" id="794036at2"/>
<dbReference type="RefSeq" id="WP_142529956.1">
    <property type="nucleotide sequence ID" value="NZ_CBCSJO010000010.1"/>
</dbReference>
<keyword evidence="3" id="KW-1185">Reference proteome</keyword>
<evidence type="ECO:0000313" key="2">
    <source>
        <dbReference type="EMBL" id="SMO92046.1"/>
    </source>
</evidence>
<dbReference type="EMBL" id="FXTN01000010">
    <property type="protein sequence ID" value="SMO92046.1"/>
    <property type="molecule type" value="Genomic_DNA"/>
</dbReference>
<evidence type="ECO:0000313" key="3">
    <source>
        <dbReference type="Proteomes" id="UP000320300"/>
    </source>
</evidence>
<keyword evidence="1" id="KW-0472">Membrane</keyword>
<evidence type="ECO:0008006" key="4">
    <source>
        <dbReference type="Google" id="ProtNLM"/>
    </source>
</evidence>
<feature type="transmembrane region" description="Helical" evidence="1">
    <location>
        <begin position="34"/>
        <end position="52"/>
    </location>
</feature>
<dbReference type="Proteomes" id="UP000320300">
    <property type="component" value="Unassembled WGS sequence"/>
</dbReference>
<protein>
    <recommendedName>
        <fullName evidence="4">Cardiolipin synthase N-terminal domain-containing protein</fullName>
    </recommendedName>
</protein>
<name>A0A521F7I2_9SPHI</name>
<dbReference type="SUPFAM" id="SSF48452">
    <property type="entry name" value="TPR-like"/>
    <property type="match status" value="1"/>
</dbReference>
<evidence type="ECO:0000256" key="1">
    <source>
        <dbReference type="SAM" id="Phobius"/>
    </source>
</evidence>
<organism evidence="2 3">
    <name type="scientific">Pedobacter westerhofensis</name>
    <dbReference type="NCBI Taxonomy" id="425512"/>
    <lineage>
        <taxon>Bacteria</taxon>
        <taxon>Pseudomonadati</taxon>
        <taxon>Bacteroidota</taxon>
        <taxon>Sphingobacteriia</taxon>
        <taxon>Sphingobacteriales</taxon>
        <taxon>Sphingobacteriaceae</taxon>
        <taxon>Pedobacter</taxon>
    </lineage>
</organism>
<dbReference type="AlphaFoldDB" id="A0A521F7I2"/>
<gene>
    <name evidence="2" type="ORF">SAMN06265348_110254</name>
</gene>
<dbReference type="Pfam" id="PF13428">
    <property type="entry name" value="TPR_14"/>
    <property type="match status" value="1"/>
</dbReference>
<proteinExistence type="predicted"/>
<keyword evidence="1" id="KW-0812">Transmembrane</keyword>
<keyword evidence="1" id="KW-1133">Transmembrane helix</keyword>
<sequence>MFSLFGLLGDYYYFIIPVQVIIIIHALKTGRRQWLYLLIFLPLVGALVYLVMEIWPEISRGTFKANLQRYFFPKQKIKEWERKVRISDSVTNKLGLANAYAEQGEYHKAIELAKDCLKGFYVDDPAIHLQLARYYFNNKNYKESLIHFDTLNAINKNRFGVMEDDLIYVRAQEGSGLAEIAEEGYKRVIRIHHSLEARYYYGLFLKTQSRKSEARDQFQTIREEIKLLPRYLRRRYGQWSRRALKEMLSLK</sequence>